<feature type="transmembrane region" description="Helical" evidence="1">
    <location>
        <begin position="144"/>
        <end position="170"/>
    </location>
</feature>
<accession>A0ABV7RET8</accession>
<gene>
    <name evidence="3" type="ORF">ACFOLG_11585</name>
</gene>
<evidence type="ECO:0000313" key="3">
    <source>
        <dbReference type="EMBL" id="MFC3532826.1"/>
    </source>
</evidence>
<reference evidence="4" key="1">
    <citation type="journal article" date="2019" name="Int. J. Syst. Evol. Microbiol.">
        <title>The Global Catalogue of Microorganisms (GCM) 10K type strain sequencing project: providing services to taxonomists for standard genome sequencing and annotation.</title>
        <authorList>
            <consortium name="The Broad Institute Genomics Platform"/>
            <consortium name="The Broad Institute Genome Sequencing Center for Infectious Disease"/>
            <person name="Wu L."/>
            <person name="Ma J."/>
        </authorList>
    </citation>
    <scope>NUCLEOTIDE SEQUENCE [LARGE SCALE GENOMIC DNA]</scope>
    <source>
        <strain evidence="4">KCTC 42742</strain>
    </source>
</reference>
<evidence type="ECO:0000259" key="2">
    <source>
        <dbReference type="Pfam" id="PF09835"/>
    </source>
</evidence>
<sequence>MAKLKRWVRGKMDIAHGWLQAPPLRFVRPYLDRPELWSVQRRNVARAVAVGMFAGLMPGPTQMLAAGLLALLFRINLPVALICTLYTNPFTYLPLYFLAFRLGTLLLGDAAAVTMPQMPDGSWHDIALWGPQLLHWLREYGTPLLLGVPVLGLILAVTGYCLVMLAWRLVVQRHWQQRKTQRGSHRKNTQ</sequence>
<proteinExistence type="predicted"/>
<dbReference type="PANTHER" id="PTHR40547">
    <property type="entry name" value="SLL0298 PROTEIN"/>
    <property type="match status" value="1"/>
</dbReference>
<dbReference type="RefSeq" id="WP_386091886.1">
    <property type="nucleotide sequence ID" value="NZ_JBHRXN010000031.1"/>
</dbReference>
<name>A0ABV7RET8_9NEIS</name>
<keyword evidence="1" id="KW-0812">Transmembrane</keyword>
<feature type="domain" description="DUF2062" evidence="2">
    <location>
        <begin position="24"/>
        <end position="176"/>
    </location>
</feature>
<keyword evidence="1" id="KW-1133">Transmembrane helix</keyword>
<feature type="transmembrane region" description="Helical" evidence="1">
    <location>
        <begin position="93"/>
        <end position="113"/>
    </location>
</feature>
<keyword evidence="4" id="KW-1185">Reference proteome</keyword>
<dbReference type="Pfam" id="PF09835">
    <property type="entry name" value="DUF2062"/>
    <property type="match status" value="1"/>
</dbReference>
<dbReference type="InterPro" id="IPR018639">
    <property type="entry name" value="DUF2062"/>
</dbReference>
<comment type="caution">
    <text evidence="3">The sequence shown here is derived from an EMBL/GenBank/DDBJ whole genome shotgun (WGS) entry which is preliminary data.</text>
</comment>
<organism evidence="3 4">
    <name type="scientific">Vogesella facilis</name>
    <dbReference type="NCBI Taxonomy" id="1655232"/>
    <lineage>
        <taxon>Bacteria</taxon>
        <taxon>Pseudomonadati</taxon>
        <taxon>Pseudomonadota</taxon>
        <taxon>Betaproteobacteria</taxon>
        <taxon>Neisseriales</taxon>
        <taxon>Chromobacteriaceae</taxon>
        <taxon>Vogesella</taxon>
    </lineage>
</organism>
<dbReference type="EMBL" id="JBHRXN010000031">
    <property type="protein sequence ID" value="MFC3532826.1"/>
    <property type="molecule type" value="Genomic_DNA"/>
</dbReference>
<evidence type="ECO:0000313" key="4">
    <source>
        <dbReference type="Proteomes" id="UP001595741"/>
    </source>
</evidence>
<evidence type="ECO:0000256" key="1">
    <source>
        <dbReference type="SAM" id="Phobius"/>
    </source>
</evidence>
<dbReference type="Proteomes" id="UP001595741">
    <property type="component" value="Unassembled WGS sequence"/>
</dbReference>
<protein>
    <submittedName>
        <fullName evidence="3">DUF2062 domain-containing protein</fullName>
    </submittedName>
</protein>
<keyword evidence="1" id="KW-0472">Membrane</keyword>
<dbReference type="PANTHER" id="PTHR40547:SF1">
    <property type="entry name" value="SLL0298 PROTEIN"/>
    <property type="match status" value="1"/>
</dbReference>
<feature type="transmembrane region" description="Helical" evidence="1">
    <location>
        <begin position="65"/>
        <end position="86"/>
    </location>
</feature>